<proteinExistence type="predicted"/>
<sequence>MQTLVFSFDGLDQQYLERYSGVMPTISRLRRTGTTAPLDPPVPQAPISAWTTVATGTAPHEHGIFDHRTRDGYPGSERPANLADRNRPYVWEYLASQGARAVVCGLPVMSAAPPSKCRISRSDGENTTLIPGRNTRGPTTATPASRPWTTADVHSCSDLEVLLERRRRVCQDCLENEPWELAIVHVPILTPRLLARLTRADGADPETVRRRALHSADRLVEGLLDSVSETTTVIGCSPAGVRHVDGYAVHLNELLVEAGQLERTAVAKQTGIRKVLERLTAPLCNVTPSVTVSDENADAHRQHGETTAWAAYDWERSRAFCPSQTGGGIRLNVAGREPNGKITNSIYRETQQAVIDALADCVDPDGNPAFEFVCRRDHLYPGRPPRDVPDVVVSTAGTNCTISTEPNRTPFSGFRGFVRSIPGHCFLTGPAVCGTTTRRLTGADIAPMVMASLGRPVPERMTGLVPEGLFRDGEIRGTYRHVGERLGSLPERSVTGEDDFRL</sequence>
<accession>A0AAP3E822</accession>
<dbReference type="EMBL" id="JAOPJZ010000051">
    <property type="protein sequence ID" value="MCU4754513.1"/>
    <property type="molecule type" value="Genomic_DNA"/>
</dbReference>
<evidence type="ECO:0000313" key="3">
    <source>
        <dbReference type="Proteomes" id="UP001321047"/>
    </source>
</evidence>
<evidence type="ECO:0000313" key="2">
    <source>
        <dbReference type="EMBL" id="MCU4754513.1"/>
    </source>
</evidence>
<organism evidence="2 3">
    <name type="scientific">Natronosalvus hydrolyticus</name>
    <dbReference type="NCBI Taxonomy" id="2979988"/>
    <lineage>
        <taxon>Archaea</taxon>
        <taxon>Methanobacteriati</taxon>
        <taxon>Methanobacteriota</taxon>
        <taxon>Stenosarchaea group</taxon>
        <taxon>Halobacteria</taxon>
        <taxon>Halobacteriales</taxon>
        <taxon>Natrialbaceae</taxon>
        <taxon>Natronosalvus</taxon>
    </lineage>
</organism>
<gene>
    <name evidence="2" type="ORF">OB919_21520</name>
</gene>
<evidence type="ECO:0000256" key="1">
    <source>
        <dbReference type="SAM" id="MobiDB-lite"/>
    </source>
</evidence>
<feature type="region of interest" description="Disordered" evidence="1">
    <location>
        <begin position="62"/>
        <end position="81"/>
    </location>
</feature>
<keyword evidence="3" id="KW-1185">Reference proteome</keyword>
<dbReference type="SUPFAM" id="SSF53649">
    <property type="entry name" value="Alkaline phosphatase-like"/>
    <property type="match status" value="1"/>
</dbReference>
<dbReference type="RefSeq" id="WP_342810811.1">
    <property type="nucleotide sequence ID" value="NZ_JAOPJZ010000051.1"/>
</dbReference>
<dbReference type="Proteomes" id="UP001321047">
    <property type="component" value="Unassembled WGS sequence"/>
</dbReference>
<protein>
    <submittedName>
        <fullName evidence="2">Alkaline phosphatase family protein</fullName>
    </submittedName>
</protein>
<feature type="compositionally biased region" description="Basic and acidic residues" evidence="1">
    <location>
        <begin position="62"/>
        <end position="71"/>
    </location>
</feature>
<reference evidence="2 3" key="1">
    <citation type="submission" date="2022-09" db="EMBL/GenBank/DDBJ databases">
        <title>Enrichment on poylsaccharides allowed isolation of novel metabolic and taxonomic groups of Haloarchaea.</title>
        <authorList>
            <person name="Sorokin D.Y."/>
            <person name="Elcheninov A.G."/>
            <person name="Khizhniak T.V."/>
            <person name="Kolganova T.V."/>
            <person name="Kublanov I.V."/>
        </authorList>
    </citation>
    <scope>NUCLEOTIDE SEQUENCE [LARGE SCALE GENOMIC DNA]</scope>
    <source>
        <strain evidence="2 3">AArc-curdl1</strain>
    </source>
</reference>
<dbReference type="Pfam" id="PF01663">
    <property type="entry name" value="Phosphodiest"/>
    <property type="match status" value="1"/>
</dbReference>
<comment type="caution">
    <text evidence="2">The sequence shown here is derived from an EMBL/GenBank/DDBJ whole genome shotgun (WGS) entry which is preliminary data.</text>
</comment>
<dbReference type="InterPro" id="IPR017850">
    <property type="entry name" value="Alkaline_phosphatase_core_sf"/>
</dbReference>
<dbReference type="AlphaFoldDB" id="A0AAP3E822"/>
<dbReference type="InterPro" id="IPR002591">
    <property type="entry name" value="Phosphodiest/P_Trfase"/>
</dbReference>
<dbReference type="Gene3D" id="3.40.720.10">
    <property type="entry name" value="Alkaline Phosphatase, subunit A"/>
    <property type="match status" value="1"/>
</dbReference>
<feature type="region of interest" description="Disordered" evidence="1">
    <location>
        <begin position="115"/>
        <end position="147"/>
    </location>
</feature>
<name>A0AAP3E822_9EURY</name>